<dbReference type="SUPFAM" id="SSF82199">
    <property type="entry name" value="SET domain"/>
    <property type="match status" value="1"/>
</dbReference>
<comment type="caution">
    <text evidence="2">The sequence shown here is derived from an EMBL/GenBank/DDBJ whole genome shotgun (WGS) entry which is preliminary data.</text>
</comment>
<dbReference type="Gene3D" id="2.170.270.10">
    <property type="entry name" value="SET domain"/>
    <property type="match status" value="1"/>
</dbReference>
<sequence length="351" mass="39832">MTTPTSNHPLHRPRPKASESSQNPIESEDDSLLPASFSGSVDTVAAYDHDVEHPLKRHKLSQLLAPSKLGIRSFACLILTLLLVLSSLVETGTSVILSSSKGSLRKDPVQCPIQKWTYPNCRPYLAPKNASLGDLSPHEWYDLRRKFEQVVGDEASSLDPSFRTNGSEESLSGFRVPVEVRVSPGKGLGVFTTTPVQKGQVVWDNRFTARFPDECSLRQYFDLIGEKASCDALTWGYVNDFQGEGLKFLLDLDEAVYLNEARKPDEVNLIINFRPLQDDPEYDAVQKLIDPDRFWQHRQKPGNQQARAKVHLQAGAELLMDYREVHVYGKLWWYDRLCFKTRGVWAWLMQI</sequence>
<gene>
    <name evidence="2" type="ORF">SEMRO_58_G033920.1</name>
</gene>
<reference evidence="2" key="1">
    <citation type="submission" date="2020-06" db="EMBL/GenBank/DDBJ databases">
        <authorList>
            <consortium name="Plant Systems Biology data submission"/>
        </authorList>
    </citation>
    <scope>NUCLEOTIDE SEQUENCE</scope>
    <source>
        <strain evidence="2">D6</strain>
    </source>
</reference>
<evidence type="ECO:0000313" key="3">
    <source>
        <dbReference type="Proteomes" id="UP001153069"/>
    </source>
</evidence>
<accession>A0A9N8DGP3</accession>
<organism evidence="2 3">
    <name type="scientific">Seminavis robusta</name>
    <dbReference type="NCBI Taxonomy" id="568900"/>
    <lineage>
        <taxon>Eukaryota</taxon>
        <taxon>Sar</taxon>
        <taxon>Stramenopiles</taxon>
        <taxon>Ochrophyta</taxon>
        <taxon>Bacillariophyta</taxon>
        <taxon>Bacillariophyceae</taxon>
        <taxon>Bacillariophycidae</taxon>
        <taxon>Naviculales</taxon>
        <taxon>Naviculaceae</taxon>
        <taxon>Seminavis</taxon>
    </lineage>
</organism>
<dbReference type="OrthoDB" id="46969at2759"/>
<protein>
    <submittedName>
        <fullName evidence="2">Uncharacterized protein</fullName>
    </submittedName>
</protein>
<keyword evidence="3" id="KW-1185">Reference proteome</keyword>
<name>A0A9N8DGP3_9STRA</name>
<evidence type="ECO:0000256" key="1">
    <source>
        <dbReference type="SAM" id="MobiDB-lite"/>
    </source>
</evidence>
<dbReference type="CDD" id="cd08161">
    <property type="entry name" value="SET"/>
    <property type="match status" value="1"/>
</dbReference>
<dbReference type="Proteomes" id="UP001153069">
    <property type="component" value="Unassembled WGS sequence"/>
</dbReference>
<proteinExistence type="predicted"/>
<dbReference type="InterPro" id="IPR046341">
    <property type="entry name" value="SET_dom_sf"/>
</dbReference>
<evidence type="ECO:0000313" key="2">
    <source>
        <dbReference type="EMBL" id="CAB9499339.1"/>
    </source>
</evidence>
<dbReference type="EMBL" id="CAICTM010000057">
    <property type="protein sequence ID" value="CAB9499339.1"/>
    <property type="molecule type" value="Genomic_DNA"/>
</dbReference>
<dbReference type="AlphaFoldDB" id="A0A9N8DGP3"/>
<feature type="region of interest" description="Disordered" evidence="1">
    <location>
        <begin position="1"/>
        <end position="32"/>
    </location>
</feature>